<dbReference type="GO" id="GO:0043565">
    <property type="term" value="F:sequence-specific DNA binding"/>
    <property type="evidence" value="ECO:0007669"/>
    <property type="project" value="InterPro"/>
</dbReference>
<evidence type="ECO:0000256" key="1">
    <source>
        <dbReference type="ARBA" id="ARBA00023015"/>
    </source>
</evidence>
<dbReference type="Gene3D" id="1.10.10.60">
    <property type="entry name" value="Homeodomain-like"/>
    <property type="match status" value="2"/>
</dbReference>
<keyword evidence="4" id="KW-1133">Transmembrane helix</keyword>
<gene>
    <name evidence="6" type="ORF">QJT81_03055</name>
</gene>
<evidence type="ECO:0000259" key="5">
    <source>
        <dbReference type="PROSITE" id="PS01124"/>
    </source>
</evidence>
<feature type="domain" description="HTH araC/xylS-type" evidence="5">
    <location>
        <begin position="225"/>
        <end position="331"/>
    </location>
</feature>
<dbReference type="InterPro" id="IPR018062">
    <property type="entry name" value="HTH_AraC-typ_CS"/>
</dbReference>
<keyword evidence="4" id="KW-0472">Membrane</keyword>
<dbReference type="PROSITE" id="PS01124">
    <property type="entry name" value="HTH_ARAC_FAMILY_2"/>
    <property type="match status" value="1"/>
</dbReference>
<dbReference type="PROSITE" id="PS00041">
    <property type="entry name" value="HTH_ARAC_FAMILY_1"/>
    <property type="match status" value="1"/>
</dbReference>
<dbReference type="InterPro" id="IPR009057">
    <property type="entry name" value="Homeodomain-like_sf"/>
</dbReference>
<organism evidence="6">
    <name type="scientific">Candidatus Thiothrix putei</name>
    <dbReference type="NCBI Taxonomy" id="3080811"/>
    <lineage>
        <taxon>Bacteria</taxon>
        <taxon>Pseudomonadati</taxon>
        <taxon>Pseudomonadota</taxon>
        <taxon>Gammaproteobacteria</taxon>
        <taxon>Thiotrichales</taxon>
        <taxon>Thiotrichaceae</taxon>
        <taxon>Thiothrix</taxon>
    </lineage>
</organism>
<reference evidence="6" key="1">
    <citation type="journal article" date="2023" name="Int. J. Mol. Sci.">
        <title>Metagenomics Revealed a New Genus 'Candidatus Thiocaldithrix dubininis' gen. nov., sp. nov. and a New Species 'Candidatus Thiothrix putei' sp. nov. in the Family Thiotrichaceae, Some Members of Which Have Traits of Both Na+- and H+-Motive Energetics.</title>
        <authorList>
            <person name="Ravin N.V."/>
            <person name="Muntyan M.S."/>
            <person name="Smolyakov D.D."/>
            <person name="Rudenko T.S."/>
            <person name="Beletsky A.V."/>
            <person name="Mardanov A.V."/>
            <person name="Grabovich M.Y."/>
        </authorList>
    </citation>
    <scope>NUCLEOTIDE SEQUENCE</scope>
    <source>
        <strain evidence="6">GKL-02</strain>
    </source>
</reference>
<dbReference type="Proteomes" id="UP001301326">
    <property type="component" value="Chromosome"/>
</dbReference>
<accession>A0AA95HFI5</accession>
<dbReference type="GO" id="GO:0003700">
    <property type="term" value="F:DNA-binding transcription factor activity"/>
    <property type="evidence" value="ECO:0007669"/>
    <property type="project" value="InterPro"/>
</dbReference>
<reference evidence="6" key="2">
    <citation type="submission" date="2023-04" db="EMBL/GenBank/DDBJ databases">
        <authorList>
            <person name="Beletskiy A.V."/>
            <person name="Mardanov A.V."/>
            <person name="Ravin N.V."/>
        </authorList>
    </citation>
    <scope>NUCLEOTIDE SEQUENCE</scope>
    <source>
        <strain evidence="6">GKL-02</strain>
    </source>
</reference>
<sequence length="337" mass="37477">MQTLALLLIGFSVFSAVLLAFTHFRCHRYTGQATAQIMGMILLVTLAGLQLAHFVWLQDDTDVIHSPYYQVLLFTVAPAFYLFSKPLLQAQTDTLPRELLHLLPILIAPLLPFAWALPLAFALGAGYLAWLARSLYALREQRSRFSLEFGILSVVFATALVVLVFGIALPLLSEKYFFMAYASAIGLAFLLVNVALSIAPQLPTEVAEVARETYAVSTLTNIDTETMLAEVEGLMQEHELFRQPDLDLPTLAERVGLSSHQLSELINTRLGKSFSRYVREFRVEAAEDMLLEEPSASVLSVGMSVGFTSQSNFYEAFREITGMTPGQYRKIQNAVPE</sequence>
<dbReference type="EMBL" id="CP124756">
    <property type="protein sequence ID" value="WGZ94978.1"/>
    <property type="molecule type" value="Genomic_DNA"/>
</dbReference>
<keyword evidence="3" id="KW-0804">Transcription</keyword>
<evidence type="ECO:0000256" key="2">
    <source>
        <dbReference type="ARBA" id="ARBA00023125"/>
    </source>
</evidence>
<protein>
    <submittedName>
        <fullName evidence="6">Helix-turn-helix domain-containing protein</fullName>
    </submittedName>
</protein>
<dbReference type="PRINTS" id="PR00032">
    <property type="entry name" value="HTHARAC"/>
</dbReference>
<feature type="transmembrane region" description="Helical" evidence="4">
    <location>
        <begin position="36"/>
        <end position="56"/>
    </location>
</feature>
<name>A0AA95HFI5_9GAMM</name>
<dbReference type="PANTHER" id="PTHR43280">
    <property type="entry name" value="ARAC-FAMILY TRANSCRIPTIONAL REGULATOR"/>
    <property type="match status" value="1"/>
</dbReference>
<dbReference type="KEGG" id="tput:QJT81_03055"/>
<dbReference type="SUPFAM" id="SSF46689">
    <property type="entry name" value="Homeodomain-like"/>
    <property type="match status" value="1"/>
</dbReference>
<feature type="transmembrane region" description="Helical" evidence="4">
    <location>
        <begin position="104"/>
        <end position="130"/>
    </location>
</feature>
<feature type="transmembrane region" description="Helical" evidence="4">
    <location>
        <begin position="178"/>
        <end position="196"/>
    </location>
</feature>
<dbReference type="InterPro" id="IPR018060">
    <property type="entry name" value="HTH_AraC"/>
</dbReference>
<proteinExistence type="predicted"/>
<dbReference type="SMART" id="SM00342">
    <property type="entry name" value="HTH_ARAC"/>
    <property type="match status" value="1"/>
</dbReference>
<evidence type="ECO:0000256" key="3">
    <source>
        <dbReference type="ARBA" id="ARBA00023163"/>
    </source>
</evidence>
<dbReference type="AlphaFoldDB" id="A0AA95HFI5"/>
<feature type="transmembrane region" description="Helical" evidence="4">
    <location>
        <begin position="151"/>
        <end position="172"/>
    </location>
</feature>
<dbReference type="InterPro" id="IPR020449">
    <property type="entry name" value="Tscrpt_reg_AraC-type_HTH"/>
</dbReference>
<dbReference type="PANTHER" id="PTHR43280:SF29">
    <property type="entry name" value="ARAC-FAMILY TRANSCRIPTIONAL REGULATOR"/>
    <property type="match status" value="1"/>
</dbReference>
<feature type="transmembrane region" description="Helical" evidence="4">
    <location>
        <begin position="68"/>
        <end position="84"/>
    </location>
</feature>
<keyword evidence="4" id="KW-0812">Transmembrane</keyword>
<keyword evidence="2" id="KW-0238">DNA-binding</keyword>
<keyword evidence="1" id="KW-0805">Transcription regulation</keyword>
<dbReference type="Pfam" id="PF12833">
    <property type="entry name" value="HTH_18"/>
    <property type="match status" value="1"/>
</dbReference>
<evidence type="ECO:0000313" key="6">
    <source>
        <dbReference type="EMBL" id="WGZ94978.1"/>
    </source>
</evidence>
<evidence type="ECO:0000256" key="4">
    <source>
        <dbReference type="SAM" id="Phobius"/>
    </source>
</evidence>